<evidence type="ECO:0000256" key="4">
    <source>
        <dbReference type="ARBA" id="ARBA00022741"/>
    </source>
</evidence>
<keyword evidence="5 8" id="KW-0418">Kinase</keyword>
<dbReference type="Proteomes" id="UP000220158">
    <property type="component" value="Chromosome 11"/>
</dbReference>
<evidence type="ECO:0000256" key="5">
    <source>
        <dbReference type="ARBA" id="ARBA00022777"/>
    </source>
</evidence>
<dbReference type="AlphaFoldDB" id="A0A1J1H8I3"/>
<protein>
    <recommendedName>
        <fullName evidence="2">pyridoxal kinase</fullName>
        <ecNumber evidence="2">2.7.1.35</ecNumber>
    </recommendedName>
</protein>
<proteinExistence type="inferred from homology"/>
<sequence length="312" mass="35792">MNEENIVSIQSQVFDGFCGNNVASFVLRRRGHVPKILNTVQYYSKFRHIGVEIRNEELKAILNEYTKSIGNLDNNNIYFLTGYIRTKECAEIVINNILELKKKKNICVNEKAIKKDNYLIENLIDLNFFWLCDPVMGDNGKLYVDNNVVNAYKSFISFADIITPNQYELELLCNTKISDENDVINSLKYLLYKGVKIVIVTSINYAFDKDNLYLYIGFLNDENKPVCFKYKFLRFDFNICGTGDLFSSLLLSFIIRQKGNILLIISQVLNILHKVVKGSLNSVELLIIENQDIIASNGLNGTVIKEECVFIP</sequence>
<name>A0A1J1H8I3_PLARL</name>
<dbReference type="EC" id="2.7.1.35" evidence="2"/>
<dbReference type="OMA" id="FLWICDP"/>
<dbReference type="PANTHER" id="PTHR10534">
    <property type="entry name" value="PYRIDOXAL KINASE"/>
    <property type="match status" value="1"/>
</dbReference>
<dbReference type="PANTHER" id="PTHR10534:SF2">
    <property type="entry name" value="PYRIDOXAL KINASE"/>
    <property type="match status" value="1"/>
</dbReference>
<evidence type="ECO:0000256" key="3">
    <source>
        <dbReference type="ARBA" id="ARBA00022679"/>
    </source>
</evidence>
<dbReference type="Gene3D" id="3.40.1190.20">
    <property type="match status" value="1"/>
</dbReference>
<reference evidence="8 9" key="1">
    <citation type="submission" date="2015-04" db="EMBL/GenBank/DDBJ databases">
        <authorList>
            <consortium name="Pathogen Informatics"/>
        </authorList>
    </citation>
    <scope>NUCLEOTIDE SEQUENCE [LARGE SCALE GENOMIC DNA]</scope>
    <source>
        <strain evidence="8 9">SGS1</strain>
    </source>
</reference>
<gene>
    <name evidence="8" type="primary">PDXK</name>
    <name evidence="8" type="ORF">PRELSG_1132100</name>
</gene>
<dbReference type="SUPFAM" id="SSF53613">
    <property type="entry name" value="Ribokinase-like"/>
    <property type="match status" value="1"/>
</dbReference>
<dbReference type="CDD" id="cd01173">
    <property type="entry name" value="pyridoxal_pyridoxamine_kinase"/>
    <property type="match status" value="1"/>
</dbReference>
<accession>A0A1J1H8I3</accession>
<evidence type="ECO:0000256" key="1">
    <source>
        <dbReference type="ARBA" id="ARBA00008805"/>
    </source>
</evidence>
<organism evidence="8 9">
    <name type="scientific">Plasmodium relictum</name>
    <dbReference type="NCBI Taxonomy" id="85471"/>
    <lineage>
        <taxon>Eukaryota</taxon>
        <taxon>Sar</taxon>
        <taxon>Alveolata</taxon>
        <taxon>Apicomplexa</taxon>
        <taxon>Aconoidasida</taxon>
        <taxon>Haemosporida</taxon>
        <taxon>Plasmodiidae</taxon>
        <taxon>Plasmodium</taxon>
        <taxon>Plasmodium (Haemamoeba)</taxon>
    </lineage>
</organism>
<dbReference type="GO" id="GO:0009443">
    <property type="term" value="P:pyridoxal 5'-phosphate salvage"/>
    <property type="evidence" value="ECO:0007669"/>
    <property type="project" value="InterPro"/>
</dbReference>
<keyword evidence="6" id="KW-0067">ATP-binding</keyword>
<dbReference type="GO" id="GO:0005524">
    <property type="term" value="F:ATP binding"/>
    <property type="evidence" value="ECO:0007669"/>
    <property type="project" value="UniProtKB-KW"/>
</dbReference>
<evidence type="ECO:0000313" key="9">
    <source>
        <dbReference type="Proteomes" id="UP000220158"/>
    </source>
</evidence>
<dbReference type="GO" id="GO:0008478">
    <property type="term" value="F:pyridoxal kinase activity"/>
    <property type="evidence" value="ECO:0007669"/>
    <property type="project" value="UniProtKB-EC"/>
</dbReference>
<evidence type="ECO:0000256" key="2">
    <source>
        <dbReference type="ARBA" id="ARBA00012104"/>
    </source>
</evidence>
<evidence type="ECO:0000256" key="6">
    <source>
        <dbReference type="ARBA" id="ARBA00022840"/>
    </source>
</evidence>
<keyword evidence="3 8" id="KW-0808">Transferase</keyword>
<evidence type="ECO:0000313" key="8">
    <source>
        <dbReference type="EMBL" id="CRH00973.1"/>
    </source>
</evidence>
<keyword evidence="9" id="KW-1185">Reference proteome</keyword>
<dbReference type="VEuPathDB" id="PlasmoDB:PRELSG_1132100"/>
<dbReference type="EMBL" id="LN835306">
    <property type="protein sequence ID" value="CRH00973.1"/>
    <property type="molecule type" value="Genomic_DNA"/>
</dbReference>
<dbReference type="OrthoDB" id="3689at2759"/>
<feature type="domain" description="Pyridoxamine kinase/Phosphomethylpyrimidine kinase" evidence="7">
    <location>
        <begin position="127"/>
        <end position="256"/>
    </location>
</feature>
<dbReference type="GO" id="GO:0005829">
    <property type="term" value="C:cytosol"/>
    <property type="evidence" value="ECO:0007669"/>
    <property type="project" value="TreeGrafter"/>
</dbReference>
<dbReference type="GeneID" id="39737100"/>
<dbReference type="InterPro" id="IPR013749">
    <property type="entry name" value="PM/HMP-P_kinase-1"/>
</dbReference>
<dbReference type="KEGG" id="prel:PRELSG_1132100"/>
<comment type="similarity">
    <text evidence="1">Belongs to the pyridoxine kinase family.</text>
</comment>
<dbReference type="InterPro" id="IPR004625">
    <property type="entry name" value="PyrdxlKinase"/>
</dbReference>
<keyword evidence="4" id="KW-0547">Nucleotide-binding</keyword>
<dbReference type="RefSeq" id="XP_028533974.1">
    <property type="nucleotide sequence ID" value="XM_028677602.1"/>
</dbReference>
<evidence type="ECO:0000259" key="7">
    <source>
        <dbReference type="Pfam" id="PF08543"/>
    </source>
</evidence>
<dbReference type="Pfam" id="PF08543">
    <property type="entry name" value="Phos_pyr_kin"/>
    <property type="match status" value="1"/>
</dbReference>
<dbReference type="InterPro" id="IPR029056">
    <property type="entry name" value="Ribokinase-like"/>
</dbReference>